<keyword evidence="8" id="KW-0256">Endoplasmic reticulum</keyword>
<keyword evidence="10 12" id="KW-0472">Membrane</keyword>
<evidence type="ECO:0000256" key="5">
    <source>
        <dbReference type="ARBA" id="ARBA00022676"/>
    </source>
</evidence>
<dbReference type="Proteomes" id="UP000234254">
    <property type="component" value="Unassembled WGS sequence"/>
</dbReference>
<dbReference type="PANTHER" id="PTHR13036:SF0">
    <property type="entry name" value="CHITOBIOSYLDIPHOSPHODOLICHOL BETA-MANNOSYLTRANSFERASE"/>
    <property type="match status" value="1"/>
</dbReference>
<name>A0A2I1CTR5_ASPC2</name>
<feature type="transmembrane region" description="Helical" evidence="12">
    <location>
        <begin position="6"/>
        <end position="24"/>
    </location>
</feature>
<dbReference type="GO" id="GO:0005789">
    <property type="term" value="C:endoplasmic reticulum membrane"/>
    <property type="evidence" value="ECO:0007669"/>
    <property type="project" value="UniProtKB-SubCell"/>
</dbReference>
<evidence type="ECO:0000256" key="9">
    <source>
        <dbReference type="ARBA" id="ARBA00022989"/>
    </source>
</evidence>
<dbReference type="Gene3D" id="3.40.50.2000">
    <property type="entry name" value="Glycogen Phosphorylase B"/>
    <property type="match status" value="1"/>
</dbReference>
<evidence type="ECO:0000256" key="3">
    <source>
        <dbReference type="ARBA" id="ARBA00012611"/>
    </source>
</evidence>
<dbReference type="Pfam" id="PF13692">
    <property type="entry name" value="Glyco_trans_1_4"/>
    <property type="match status" value="1"/>
</dbReference>
<dbReference type="PANTHER" id="PTHR13036">
    <property type="entry name" value="BETA1,4 MANNOSYLTRANSFERASE"/>
    <property type="match status" value="1"/>
</dbReference>
<protein>
    <recommendedName>
        <fullName evidence="4">Chitobiosyldiphosphodolichol beta-mannosyltransferase</fullName>
        <ecNumber evidence="3">2.4.1.142</ecNumber>
    </recommendedName>
</protein>
<keyword evidence="14" id="KW-1185">Reference proteome</keyword>
<sequence length="463" mass="51133">MIETIISIAFYISTAITLLICMLPSQYGTTTKDKPIAKDDSPSKTNAQILVLGDIGRSPRMQYHALSIARGGGQVDIIGYHESELHPDISSHPRISIVALPPHPAYLQTSHKLLFLLFAPLKVLFQVACLWTALAYRTKPAKWLLVQNPPSIPSLAIASAVCFLRQTFLVIDWHNFGYTILTLKLGDGHPLVRISKWYERRFCRSATAHLCVTSAMASVLRKDFRLQAPVLPLHDRPASHLRPIADTNIRREFLAALPEAQSVRPLILSGNIRVLVSSTSWTADEDFSLLIDALCRYSELSKTSKPVLPPILAIITGKGPQKEMYVNQIAELERAGRLENATIRTAWLSTPDYAQLLASASLGVSLHTSSSGVDLPMKVVDMFGAGLPVVGWNRFEAWPELVTEGLNGKGFGSSEQLVEQLVELFGDPSKLETLRTGALEESNRRWDDEWNPVAGKLLGLYPA</sequence>
<comment type="pathway">
    <text evidence="2">Protein modification; protein glycosylation.</text>
</comment>
<proteinExistence type="predicted"/>
<comment type="function">
    <text evidence="11">Participates in the formation of the lipid-linked precursor oligosaccharide for N-glycosylation. Involved in assembling the dolichol-pyrophosphate-GlcNAc(2)-Man(5) intermediate on the cytoplasmic surface of the ER.</text>
</comment>
<dbReference type="EC" id="2.4.1.142" evidence="3"/>
<dbReference type="RefSeq" id="XP_024689617.1">
    <property type="nucleotide sequence ID" value="XM_024833824.1"/>
</dbReference>
<keyword evidence="5" id="KW-0328">Glycosyltransferase</keyword>
<dbReference type="AlphaFoldDB" id="A0A2I1CTR5"/>
<evidence type="ECO:0000256" key="1">
    <source>
        <dbReference type="ARBA" id="ARBA00004389"/>
    </source>
</evidence>
<accession>A0A2I1CTR5</accession>
<dbReference type="SUPFAM" id="SSF53756">
    <property type="entry name" value="UDP-Glycosyltransferase/glycogen phosphorylase"/>
    <property type="match status" value="1"/>
</dbReference>
<evidence type="ECO:0000256" key="2">
    <source>
        <dbReference type="ARBA" id="ARBA00004922"/>
    </source>
</evidence>
<dbReference type="OrthoDB" id="614844at2759"/>
<dbReference type="FunFam" id="3.40.50.2000:FF:000162">
    <property type="entry name" value="Beta-1,4-mannosyltransferase (Alg1), putative"/>
    <property type="match status" value="1"/>
</dbReference>
<evidence type="ECO:0000256" key="11">
    <source>
        <dbReference type="ARBA" id="ARBA00024899"/>
    </source>
</evidence>
<dbReference type="InterPro" id="IPR026051">
    <property type="entry name" value="ALG1-like"/>
</dbReference>
<evidence type="ECO:0000256" key="6">
    <source>
        <dbReference type="ARBA" id="ARBA00022679"/>
    </source>
</evidence>
<keyword evidence="9 12" id="KW-1133">Transmembrane helix</keyword>
<evidence type="ECO:0000256" key="7">
    <source>
        <dbReference type="ARBA" id="ARBA00022692"/>
    </source>
</evidence>
<feature type="transmembrane region" description="Helical" evidence="12">
    <location>
        <begin position="113"/>
        <end position="134"/>
    </location>
</feature>
<evidence type="ECO:0000313" key="13">
    <source>
        <dbReference type="EMBL" id="PKY01023.1"/>
    </source>
</evidence>
<dbReference type="VEuPathDB" id="FungiDB:P168DRAFT_242784"/>
<comment type="subcellular location">
    <subcellularLocation>
        <location evidence="1">Endoplasmic reticulum membrane</location>
        <topology evidence="1">Single-pass membrane protein</topology>
    </subcellularLocation>
</comment>
<dbReference type="EMBL" id="MSFM01000012">
    <property type="protein sequence ID" value="PKY01023.1"/>
    <property type="molecule type" value="Genomic_DNA"/>
</dbReference>
<keyword evidence="7 12" id="KW-0812">Transmembrane</keyword>
<organism evidence="13 14">
    <name type="scientific">Aspergillus campestris (strain IBT 28561)</name>
    <dbReference type="NCBI Taxonomy" id="1392248"/>
    <lineage>
        <taxon>Eukaryota</taxon>
        <taxon>Fungi</taxon>
        <taxon>Dikarya</taxon>
        <taxon>Ascomycota</taxon>
        <taxon>Pezizomycotina</taxon>
        <taxon>Eurotiomycetes</taxon>
        <taxon>Eurotiomycetidae</taxon>
        <taxon>Eurotiales</taxon>
        <taxon>Aspergillaceae</taxon>
        <taxon>Aspergillus</taxon>
        <taxon>Aspergillus subgen. Circumdati</taxon>
    </lineage>
</organism>
<keyword evidence="6" id="KW-0808">Transferase</keyword>
<evidence type="ECO:0000256" key="4">
    <source>
        <dbReference type="ARBA" id="ARBA00015841"/>
    </source>
</evidence>
<dbReference type="GeneID" id="36541348"/>
<evidence type="ECO:0000313" key="14">
    <source>
        <dbReference type="Proteomes" id="UP000234254"/>
    </source>
</evidence>
<gene>
    <name evidence="13" type="ORF">P168DRAFT_242784</name>
</gene>
<dbReference type="CDD" id="cd03816">
    <property type="entry name" value="GT33_ALG1-like"/>
    <property type="match status" value="1"/>
</dbReference>
<dbReference type="GO" id="GO:0004578">
    <property type="term" value="F:chitobiosyldiphosphodolichol beta-mannosyltransferase activity"/>
    <property type="evidence" value="ECO:0007669"/>
    <property type="project" value="UniProtKB-EC"/>
</dbReference>
<evidence type="ECO:0000256" key="10">
    <source>
        <dbReference type="ARBA" id="ARBA00023136"/>
    </source>
</evidence>
<comment type="caution">
    <text evidence="13">The sequence shown here is derived from an EMBL/GenBank/DDBJ whole genome shotgun (WGS) entry which is preliminary data.</text>
</comment>
<evidence type="ECO:0000256" key="8">
    <source>
        <dbReference type="ARBA" id="ARBA00022824"/>
    </source>
</evidence>
<evidence type="ECO:0000256" key="12">
    <source>
        <dbReference type="SAM" id="Phobius"/>
    </source>
</evidence>
<reference evidence="13" key="1">
    <citation type="submission" date="2016-12" db="EMBL/GenBank/DDBJ databases">
        <title>The genomes of Aspergillus section Nigri reveals drivers in fungal speciation.</title>
        <authorList>
            <consortium name="DOE Joint Genome Institute"/>
            <person name="Vesth T.C."/>
            <person name="Nybo J."/>
            <person name="Theobald S."/>
            <person name="Brandl J."/>
            <person name="Frisvad J.C."/>
            <person name="Nielsen K.F."/>
            <person name="Lyhne E.K."/>
            <person name="Kogle M.E."/>
            <person name="Kuo A."/>
            <person name="Riley R."/>
            <person name="Clum A."/>
            <person name="Nolan M."/>
            <person name="Lipzen A."/>
            <person name="Salamov A."/>
            <person name="Henrissat B."/>
            <person name="Wiebenga A."/>
            <person name="De vries R.P."/>
            <person name="Grigoriev I.V."/>
            <person name="Mortensen U.H."/>
            <person name="Andersen M.R."/>
            <person name="Baker S.E."/>
        </authorList>
    </citation>
    <scope>NUCLEOTIDE SEQUENCE</scope>
    <source>
        <strain evidence="13">IBT 28561</strain>
    </source>
</reference>